<proteinExistence type="predicted"/>
<keyword evidence="3" id="KW-1185">Reference proteome</keyword>
<accession>A0ABT0DEV0</accession>
<name>A0ABT0DEV0_9HYPH</name>
<dbReference type="Proteomes" id="UP001203284">
    <property type="component" value="Unassembled WGS sequence"/>
</dbReference>
<gene>
    <name evidence="2" type="ORF">MWN34_16390</name>
</gene>
<feature type="domain" description="NadR/Ttd14 AAA" evidence="1">
    <location>
        <begin position="10"/>
        <end position="173"/>
    </location>
</feature>
<dbReference type="InterPro" id="IPR038727">
    <property type="entry name" value="NadR/Ttd14_AAA_dom"/>
</dbReference>
<dbReference type="Pfam" id="PF13521">
    <property type="entry name" value="AAA_28"/>
    <property type="match status" value="1"/>
</dbReference>
<organism evidence="2 3">
    <name type="scientific">Ancylobacter crimeensis</name>
    <dbReference type="NCBI Taxonomy" id="2579147"/>
    <lineage>
        <taxon>Bacteria</taxon>
        <taxon>Pseudomonadati</taxon>
        <taxon>Pseudomonadota</taxon>
        <taxon>Alphaproteobacteria</taxon>
        <taxon>Hyphomicrobiales</taxon>
        <taxon>Xanthobacteraceae</taxon>
        <taxon>Ancylobacter</taxon>
    </lineage>
</organism>
<dbReference type="Gene3D" id="3.40.50.300">
    <property type="entry name" value="P-loop containing nucleotide triphosphate hydrolases"/>
    <property type="match status" value="1"/>
</dbReference>
<dbReference type="RefSeq" id="WP_247030387.1">
    <property type="nucleotide sequence ID" value="NZ_JALKCH010000011.1"/>
</dbReference>
<dbReference type="CDD" id="cd00267">
    <property type="entry name" value="ABC_ATPase"/>
    <property type="match status" value="1"/>
</dbReference>
<dbReference type="EMBL" id="JALKCH010000011">
    <property type="protein sequence ID" value="MCK0198493.1"/>
    <property type="molecule type" value="Genomic_DNA"/>
</dbReference>
<comment type="caution">
    <text evidence="2">The sequence shown here is derived from an EMBL/GenBank/DDBJ whole genome shotgun (WGS) entry which is preliminary data.</text>
</comment>
<reference evidence="2 3" key="1">
    <citation type="submission" date="2022-04" db="EMBL/GenBank/DDBJ databases">
        <authorList>
            <person name="Grouzdev D.S."/>
            <person name="Pantiukh K.S."/>
            <person name="Krutkina M.S."/>
        </authorList>
    </citation>
    <scope>NUCLEOTIDE SEQUENCE [LARGE SCALE GENOMIC DNA]</scope>
    <source>
        <strain evidence="2 3">6x-1</strain>
    </source>
</reference>
<evidence type="ECO:0000259" key="1">
    <source>
        <dbReference type="Pfam" id="PF13521"/>
    </source>
</evidence>
<evidence type="ECO:0000313" key="2">
    <source>
        <dbReference type="EMBL" id="MCK0198493.1"/>
    </source>
</evidence>
<evidence type="ECO:0000313" key="3">
    <source>
        <dbReference type="Proteomes" id="UP001203284"/>
    </source>
</evidence>
<dbReference type="SUPFAM" id="SSF52540">
    <property type="entry name" value="P-loop containing nucleoside triphosphate hydrolases"/>
    <property type="match status" value="1"/>
</dbReference>
<dbReference type="InterPro" id="IPR027417">
    <property type="entry name" value="P-loop_NTPase"/>
</dbReference>
<sequence>MDRTDTDRFIIVTGGPGSGKSTLLAALAGEGFATMPEAGRGIIRAQSAIDGPALPWRDPLAFAGQMLGWELRSHAEAGEKPGIVLFDRGVPDVLGYLALCGIGAPAHMERAALRLRYRPRVFIAPPWPAIYANDTERRQDFAEAVATHDALAATYARLGYELVALPLASVAERVRFVRADLAQAGRA</sequence>
<protein>
    <submittedName>
        <fullName evidence="2">AAA family ATPase</fullName>
    </submittedName>
</protein>